<proteinExistence type="predicted"/>
<keyword evidence="2" id="KW-0378">Hydrolase</keyword>
<dbReference type="GO" id="GO:0016787">
    <property type="term" value="F:hydrolase activity"/>
    <property type="evidence" value="ECO:0007669"/>
    <property type="project" value="UniProtKB-KW"/>
</dbReference>
<dbReference type="Gene3D" id="3.40.50.1820">
    <property type="entry name" value="alpha/beta hydrolase"/>
    <property type="match status" value="1"/>
</dbReference>
<reference evidence="2 3" key="1">
    <citation type="submission" date="2020-12" db="EMBL/GenBank/DDBJ databases">
        <title>Geomonas sp. Red421, isolated from paddy soil.</title>
        <authorList>
            <person name="Xu Z."/>
            <person name="Zhang Z."/>
            <person name="Masuda Y."/>
            <person name="Itoh H."/>
            <person name="Senoo K."/>
        </authorList>
    </citation>
    <scope>NUCLEOTIDE SEQUENCE [LARGE SCALE GENOMIC DNA]</scope>
    <source>
        <strain evidence="2 3">Red421</strain>
    </source>
</reference>
<comment type="caution">
    <text evidence="2">The sequence shown here is derived from an EMBL/GenBank/DDBJ whole genome shotgun (WGS) entry which is preliminary data.</text>
</comment>
<dbReference type="PANTHER" id="PTHR30035:SF1">
    <property type="entry name" value="AB HYDROLASE-1 DOMAIN-CONTAINING PROTEIN"/>
    <property type="match status" value="1"/>
</dbReference>
<protein>
    <submittedName>
        <fullName evidence="2">Alpha/beta hydrolase</fullName>
    </submittedName>
</protein>
<dbReference type="RefSeq" id="WP_199387285.1">
    <property type="nucleotide sequence ID" value="NZ_JAEMHL010000001.1"/>
</dbReference>
<keyword evidence="3" id="KW-1185">Reference proteome</keyword>
<dbReference type="InterPro" id="IPR029058">
    <property type="entry name" value="AB_hydrolase_fold"/>
</dbReference>
<feature type="signal peptide" evidence="1">
    <location>
        <begin position="1"/>
        <end position="22"/>
    </location>
</feature>
<organism evidence="2 3">
    <name type="scientific">Geomonas anaerohicana</name>
    <dbReference type="NCBI Taxonomy" id="2798583"/>
    <lineage>
        <taxon>Bacteria</taxon>
        <taxon>Pseudomonadati</taxon>
        <taxon>Thermodesulfobacteriota</taxon>
        <taxon>Desulfuromonadia</taxon>
        <taxon>Geobacterales</taxon>
        <taxon>Geobacteraceae</taxon>
        <taxon>Geomonas</taxon>
    </lineage>
</organism>
<gene>
    <name evidence="2" type="ORF">JFN91_00595</name>
</gene>
<dbReference type="Proteomes" id="UP000614714">
    <property type="component" value="Unassembled WGS sequence"/>
</dbReference>
<sequence length="426" mass="47527">MERIRKYIMVGLLLLLPAGALAQEAGYAYPLEDSYAATILGTPKSLKAESTGKVPIKTLILETDRDKPEAFFYDRGLRYTVVFQDHKAPLVFLIAGTGGGSKTGKMLALIGNLYRAGYHVVGLPSPTFPNFIIDASTTHVPGNLPDDAADLYRVMERIWARTKGEVEVSGFLLAGYSLGGTEAAFVMKLDEEKKVFGFRRAMLINPAVSLYDSVARIEGLLDRIPGGPRRIGAFYNRVMEKVTDFYRKGDFVAVDDDFLFAGYNAHLLSPDEGGGIIGVSFRISSAGMIFTSDVMTHGGYIVPRNRELKNGDSLQDYFWTSLHISFLDYFDEYFFPYFRNKRPGLNKEALIEEQSLRSIESYLASTDKVGVITNEDDFILAPGDLDYLRRIFGPRLKVYPRGGHLGNLEYRDNMAFLIDRLGSSAW</sequence>
<accession>A0ABS0Y8S6</accession>
<evidence type="ECO:0000313" key="2">
    <source>
        <dbReference type="EMBL" id="MBJ6748703.1"/>
    </source>
</evidence>
<keyword evidence="1" id="KW-0732">Signal</keyword>
<feature type="chain" id="PRO_5046390895" evidence="1">
    <location>
        <begin position="23"/>
        <end position="426"/>
    </location>
</feature>
<dbReference type="SUPFAM" id="SSF53474">
    <property type="entry name" value="alpha/beta-Hydrolases"/>
    <property type="match status" value="1"/>
</dbReference>
<dbReference type="EMBL" id="JAEMHL010000001">
    <property type="protein sequence ID" value="MBJ6748703.1"/>
    <property type="molecule type" value="Genomic_DNA"/>
</dbReference>
<dbReference type="InterPro" id="IPR007428">
    <property type="entry name" value="MlaA"/>
</dbReference>
<evidence type="ECO:0000256" key="1">
    <source>
        <dbReference type="SAM" id="SignalP"/>
    </source>
</evidence>
<name>A0ABS0Y8S6_9BACT</name>
<evidence type="ECO:0000313" key="3">
    <source>
        <dbReference type="Proteomes" id="UP000614714"/>
    </source>
</evidence>
<dbReference type="PANTHER" id="PTHR30035">
    <property type="entry name" value="LIPOPROTEIN VACJ-RELATED"/>
    <property type="match status" value="1"/>
</dbReference>